<dbReference type="RefSeq" id="WP_345695851.1">
    <property type="nucleotide sequence ID" value="NZ_BAABIS010000001.1"/>
</dbReference>
<accession>A0ABP9DCM6</accession>
<evidence type="ECO:0000313" key="2">
    <source>
        <dbReference type="EMBL" id="GAA4839576.1"/>
    </source>
</evidence>
<sequence length="533" mass="54887">MVSDEDSTVSTRTPNRRLSALIDQAGLSNKQLARAVRETAARYGTNARCTHTSVQRWRDGRRSRAVPPALIAETLSLALGRAVTPADIGMPAEGRPRSPMDTAFIEAPEELAAAACRLWEADLDRSDLVHAELPIGLLSGPALHWLLAEEAPPLAVPAPGPVPSSVPGPGLEVTQADLGRLRATLHAFEPIMARHGGAVAHRPVVQYLLSDLGRLLTGSYTEQVGRSLFGIATQGLLLAGTCAHESGLSGLGRRYHLLALFFAHQADARALGGRALVALAGSCPAPADQPAVLDLLRAAALGTRSEAAPVRVAVHTAEAWAHAVLRDAAAADRALAQARRAAEADGGVAGKGGADDCAAGAGAGTEKGVVVGTGAFVGGGAEDAPAGDGARSPVGNGSGARRGNPAGRARILRDIAEAELRCRVALGDQAAAQQCAQEVLASLGPADAVRTVVVNGLLATAQLRSGLTEQACDTAERALWQSAGLQSAAVDGRLDALADELAALEDGGRPAILAKLIREQLHHRAPRRRGSDL</sequence>
<organism evidence="2 3">
    <name type="scientific">Kitasatospora terrestris</name>
    <dbReference type="NCBI Taxonomy" id="258051"/>
    <lineage>
        <taxon>Bacteria</taxon>
        <taxon>Bacillati</taxon>
        <taxon>Actinomycetota</taxon>
        <taxon>Actinomycetes</taxon>
        <taxon>Kitasatosporales</taxon>
        <taxon>Streptomycetaceae</taxon>
        <taxon>Kitasatospora</taxon>
    </lineage>
</organism>
<keyword evidence="3" id="KW-1185">Reference proteome</keyword>
<dbReference type="Proteomes" id="UP001501752">
    <property type="component" value="Unassembled WGS sequence"/>
</dbReference>
<protein>
    <recommendedName>
        <fullName evidence="4">Transcriptional regulator</fullName>
    </recommendedName>
</protein>
<evidence type="ECO:0000313" key="3">
    <source>
        <dbReference type="Proteomes" id="UP001501752"/>
    </source>
</evidence>
<evidence type="ECO:0000256" key="1">
    <source>
        <dbReference type="SAM" id="MobiDB-lite"/>
    </source>
</evidence>
<comment type="caution">
    <text evidence="2">The sequence shown here is derived from an EMBL/GenBank/DDBJ whole genome shotgun (WGS) entry which is preliminary data.</text>
</comment>
<proteinExistence type="predicted"/>
<feature type="region of interest" description="Disordered" evidence="1">
    <location>
        <begin position="381"/>
        <end position="406"/>
    </location>
</feature>
<reference evidence="3" key="1">
    <citation type="journal article" date="2019" name="Int. J. Syst. Evol. Microbiol.">
        <title>The Global Catalogue of Microorganisms (GCM) 10K type strain sequencing project: providing services to taxonomists for standard genome sequencing and annotation.</title>
        <authorList>
            <consortium name="The Broad Institute Genomics Platform"/>
            <consortium name="The Broad Institute Genome Sequencing Center for Infectious Disease"/>
            <person name="Wu L."/>
            <person name="Ma J."/>
        </authorList>
    </citation>
    <scope>NUCLEOTIDE SEQUENCE [LARGE SCALE GENOMIC DNA]</scope>
    <source>
        <strain evidence="3">JCM 13006</strain>
    </source>
</reference>
<name>A0ABP9DCM6_9ACTN</name>
<dbReference type="EMBL" id="BAABIS010000001">
    <property type="protein sequence ID" value="GAA4839576.1"/>
    <property type="molecule type" value="Genomic_DNA"/>
</dbReference>
<evidence type="ECO:0008006" key="4">
    <source>
        <dbReference type="Google" id="ProtNLM"/>
    </source>
</evidence>
<gene>
    <name evidence="2" type="ORF">GCM10023235_13690</name>
</gene>